<evidence type="ECO:0000256" key="3">
    <source>
        <dbReference type="ARBA" id="ARBA00022989"/>
    </source>
</evidence>
<evidence type="ECO:0000313" key="7">
    <source>
        <dbReference type="EMBL" id="VEB43049.1"/>
    </source>
</evidence>
<dbReference type="Pfam" id="PF07690">
    <property type="entry name" value="MFS_1"/>
    <property type="match status" value="1"/>
</dbReference>
<proteinExistence type="predicted"/>
<dbReference type="Gene3D" id="1.20.1250.20">
    <property type="entry name" value="MFS general substrate transporter like domains"/>
    <property type="match status" value="1"/>
</dbReference>
<name>A0A447TDR5_CHRVL</name>
<comment type="subcellular location">
    <subcellularLocation>
        <location evidence="1">Membrane</location>
        <topology evidence="1">Multi-pass membrane protein</topology>
    </subcellularLocation>
</comment>
<gene>
    <name evidence="7" type="primary">nanT_2</name>
    <name evidence="7" type="ORF">NCTC9695_03503</name>
</gene>
<dbReference type="AlphaFoldDB" id="A0A447TDR5"/>
<protein>
    <submittedName>
        <fullName evidence="7">Sialic acid permease</fullName>
    </submittedName>
</protein>
<reference evidence="7 8" key="1">
    <citation type="submission" date="2018-12" db="EMBL/GenBank/DDBJ databases">
        <authorList>
            <consortium name="Pathogen Informatics"/>
        </authorList>
    </citation>
    <scope>NUCLEOTIDE SEQUENCE [LARGE SCALE GENOMIC DNA]</scope>
    <source>
        <strain evidence="7 8">NCTC9695</strain>
    </source>
</reference>
<keyword evidence="4 5" id="KW-0472">Membrane</keyword>
<dbReference type="PANTHER" id="PTHR23508">
    <property type="entry name" value="CARBOXYLIC ACID TRANSPORTER PROTEIN HOMOLOG"/>
    <property type="match status" value="1"/>
</dbReference>
<accession>A0A447TDR5</accession>
<evidence type="ECO:0000313" key="8">
    <source>
        <dbReference type="Proteomes" id="UP000275777"/>
    </source>
</evidence>
<feature type="domain" description="Major facilitator superfamily (MFS) profile" evidence="6">
    <location>
        <begin position="1"/>
        <end position="100"/>
    </location>
</feature>
<dbReference type="GO" id="GO:0046943">
    <property type="term" value="F:carboxylic acid transmembrane transporter activity"/>
    <property type="evidence" value="ECO:0007669"/>
    <property type="project" value="TreeGrafter"/>
</dbReference>
<dbReference type="InterPro" id="IPR011701">
    <property type="entry name" value="MFS"/>
</dbReference>
<dbReference type="Proteomes" id="UP000275777">
    <property type="component" value="Chromosome"/>
</dbReference>
<dbReference type="InterPro" id="IPR036259">
    <property type="entry name" value="MFS_trans_sf"/>
</dbReference>
<dbReference type="EMBL" id="LR134182">
    <property type="protein sequence ID" value="VEB43049.1"/>
    <property type="molecule type" value="Genomic_DNA"/>
</dbReference>
<evidence type="ECO:0000256" key="2">
    <source>
        <dbReference type="ARBA" id="ARBA00022692"/>
    </source>
</evidence>
<keyword evidence="3 5" id="KW-1133">Transmembrane helix</keyword>
<dbReference type="GO" id="GO:0005886">
    <property type="term" value="C:plasma membrane"/>
    <property type="evidence" value="ECO:0007669"/>
    <property type="project" value="TreeGrafter"/>
</dbReference>
<organism evidence="7 8">
    <name type="scientific">Chromobacterium violaceum</name>
    <dbReference type="NCBI Taxonomy" id="536"/>
    <lineage>
        <taxon>Bacteria</taxon>
        <taxon>Pseudomonadati</taxon>
        <taxon>Pseudomonadota</taxon>
        <taxon>Betaproteobacteria</taxon>
        <taxon>Neisseriales</taxon>
        <taxon>Chromobacteriaceae</taxon>
        <taxon>Chromobacterium</taxon>
    </lineage>
</organism>
<evidence type="ECO:0000256" key="4">
    <source>
        <dbReference type="ARBA" id="ARBA00023136"/>
    </source>
</evidence>
<evidence type="ECO:0000256" key="1">
    <source>
        <dbReference type="ARBA" id="ARBA00004141"/>
    </source>
</evidence>
<dbReference type="InterPro" id="IPR020846">
    <property type="entry name" value="MFS_dom"/>
</dbReference>
<evidence type="ECO:0000256" key="5">
    <source>
        <dbReference type="SAM" id="Phobius"/>
    </source>
</evidence>
<evidence type="ECO:0000259" key="6">
    <source>
        <dbReference type="PROSITE" id="PS50850"/>
    </source>
</evidence>
<sequence length="100" mass="11054">MGSSLTMESIPKESRGFVSGLLQAGYPSGYLLATLAFGQLFEHIGWRGMFMLSLLPALLTLYIRRNVPESRAGKPRNITINPDCCRRYPRNGGCRCTPSS</sequence>
<keyword evidence="2 5" id="KW-0812">Transmembrane</keyword>
<dbReference type="PROSITE" id="PS50850">
    <property type="entry name" value="MFS"/>
    <property type="match status" value="1"/>
</dbReference>
<dbReference type="PANTHER" id="PTHR23508:SF10">
    <property type="entry name" value="CARBOXYLIC ACID TRANSPORTER PROTEIN HOMOLOG"/>
    <property type="match status" value="1"/>
</dbReference>
<dbReference type="SUPFAM" id="SSF103473">
    <property type="entry name" value="MFS general substrate transporter"/>
    <property type="match status" value="1"/>
</dbReference>
<feature type="transmembrane region" description="Helical" evidence="5">
    <location>
        <begin position="44"/>
        <end position="63"/>
    </location>
</feature>